<dbReference type="InterPro" id="IPR023090">
    <property type="entry name" value="UPF0702_alpha/beta_dom_sf"/>
</dbReference>
<comment type="subcellular location">
    <subcellularLocation>
        <location evidence="1">Cell membrane</location>
        <topology evidence="1">Multi-pass membrane protein</topology>
    </subcellularLocation>
</comment>
<evidence type="ECO:0000256" key="4">
    <source>
        <dbReference type="ARBA" id="ARBA00022692"/>
    </source>
</evidence>
<proteinExistence type="inferred from homology"/>
<evidence type="ECO:0000256" key="2">
    <source>
        <dbReference type="ARBA" id="ARBA00006448"/>
    </source>
</evidence>
<accession>A0A5M8R2P5</accession>
<dbReference type="OrthoDB" id="6538282at2"/>
<feature type="transmembrane region" description="Helical" evidence="7">
    <location>
        <begin position="20"/>
        <end position="41"/>
    </location>
</feature>
<evidence type="ECO:0000313" key="10">
    <source>
        <dbReference type="Proteomes" id="UP000323994"/>
    </source>
</evidence>
<evidence type="ECO:0000313" key="9">
    <source>
        <dbReference type="EMBL" id="KAA6441264.1"/>
    </source>
</evidence>
<keyword evidence="6 7" id="KW-0472">Membrane</keyword>
<feature type="transmembrane region" description="Helical" evidence="7">
    <location>
        <begin position="78"/>
        <end position="96"/>
    </location>
</feature>
<dbReference type="AlphaFoldDB" id="A0A5M8R2P5"/>
<name>A0A5M8R2P5_9BACT</name>
<comment type="similarity">
    <text evidence="2">Belongs to the UPF0702 family.</text>
</comment>
<evidence type="ECO:0000256" key="1">
    <source>
        <dbReference type="ARBA" id="ARBA00004651"/>
    </source>
</evidence>
<dbReference type="PANTHER" id="PTHR34582:SF6">
    <property type="entry name" value="UPF0702 TRANSMEMBRANE PROTEIN YCAP"/>
    <property type="match status" value="1"/>
</dbReference>
<keyword evidence="3" id="KW-1003">Cell membrane</keyword>
<evidence type="ECO:0000256" key="7">
    <source>
        <dbReference type="SAM" id="Phobius"/>
    </source>
</evidence>
<gene>
    <name evidence="9" type="ORF">FEM33_02855</name>
</gene>
<sequence length="231" mass="26074">MRKELIFLDDWKRILFGEAPAMFLLEVLGRTIFMYLMLQIVARLMGKRMSGQLTIMEMAVMITLGAIVSAPMEVPDRGLLQGLFILILALLFHRGVNFWGVKNRNFELLVQGRATTLVKDGIIQVDTLESERVSRQQLYAALRNEKIYNLGKVERVYLEACGIFSIYTFSEVMPGLTIFPASDKHIQKVSEEHKADGKACTNCGNVEKIQDTNAACPNCGESKWVQASTEY</sequence>
<reference evidence="9 10" key="1">
    <citation type="submission" date="2019-05" db="EMBL/GenBank/DDBJ databases">
        <authorList>
            <person name="Qu J.-H."/>
        </authorList>
    </citation>
    <scope>NUCLEOTIDE SEQUENCE [LARGE SCALE GENOMIC DNA]</scope>
    <source>
        <strain evidence="9 10">NS28</strain>
    </source>
</reference>
<keyword evidence="4 7" id="KW-0812">Transmembrane</keyword>
<dbReference type="RefSeq" id="WP_139010608.1">
    <property type="nucleotide sequence ID" value="NZ_VBSN01000019.1"/>
</dbReference>
<organism evidence="9 10">
    <name type="scientific">Dyadobacter flavalbus</name>
    <dbReference type="NCBI Taxonomy" id="2579942"/>
    <lineage>
        <taxon>Bacteria</taxon>
        <taxon>Pseudomonadati</taxon>
        <taxon>Bacteroidota</taxon>
        <taxon>Cytophagia</taxon>
        <taxon>Cytophagales</taxon>
        <taxon>Spirosomataceae</taxon>
        <taxon>Dyadobacter</taxon>
    </lineage>
</organism>
<dbReference type="Gene3D" id="3.30.240.20">
    <property type="entry name" value="bsu07140 like domains"/>
    <property type="match status" value="1"/>
</dbReference>
<evidence type="ECO:0000259" key="8">
    <source>
        <dbReference type="Pfam" id="PF04239"/>
    </source>
</evidence>
<keyword evidence="10" id="KW-1185">Reference proteome</keyword>
<feature type="domain" description="YetF C-terminal" evidence="8">
    <location>
        <begin position="102"/>
        <end position="171"/>
    </location>
</feature>
<comment type="caution">
    <text evidence="9">The sequence shown here is derived from an EMBL/GenBank/DDBJ whole genome shotgun (WGS) entry which is preliminary data.</text>
</comment>
<evidence type="ECO:0000256" key="5">
    <source>
        <dbReference type="ARBA" id="ARBA00022989"/>
    </source>
</evidence>
<dbReference type="Proteomes" id="UP000323994">
    <property type="component" value="Unassembled WGS sequence"/>
</dbReference>
<dbReference type="InterPro" id="IPR007353">
    <property type="entry name" value="DUF421"/>
</dbReference>
<dbReference type="GO" id="GO:0005886">
    <property type="term" value="C:plasma membrane"/>
    <property type="evidence" value="ECO:0007669"/>
    <property type="project" value="UniProtKB-SubCell"/>
</dbReference>
<keyword evidence="5 7" id="KW-1133">Transmembrane helix</keyword>
<evidence type="ECO:0000256" key="6">
    <source>
        <dbReference type="ARBA" id="ARBA00023136"/>
    </source>
</evidence>
<dbReference type="PANTHER" id="PTHR34582">
    <property type="entry name" value="UPF0702 TRANSMEMBRANE PROTEIN YCAP"/>
    <property type="match status" value="1"/>
</dbReference>
<protein>
    <submittedName>
        <fullName evidence="9">DUF421 domain-containing protein</fullName>
    </submittedName>
</protein>
<evidence type="ECO:0000256" key="3">
    <source>
        <dbReference type="ARBA" id="ARBA00022475"/>
    </source>
</evidence>
<feature type="transmembrane region" description="Helical" evidence="7">
    <location>
        <begin position="53"/>
        <end position="72"/>
    </location>
</feature>
<dbReference type="EMBL" id="VBSN01000019">
    <property type="protein sequence ID" value="KAA6441264.1"/>
    <property type="molecule type" value="Genomic_DNA"/>
</dbReference>
<dbReference type="Pfam" id="PF04239">
    <property type="entry name" value="DUF421"/>
    <property type="match status" value="1"/>
</dbReference>